<dbReference type="OrthoDB" id="2522477at2759"/>
<sequence length="290" mass="33121">MGRNAIIFLHPTLRNLTVSCFDIGDDIETYLSENPNSTPLRSLTFDECNITVTGLAAILSVPKALEKLTLGERMYHMYRNGHVPLGRSPTLLLQALSLQKDSLQYLKHIGGRTEHPGIHNDLSMAIFPSMRAMELDTHSILTLMLNNSAVRPDFHLRLVRSYQFEQAWDGVENSPLPSILEWLNRVHHLDYVIDCDGREDRDSILLDLWQDKANQNTWRKIYFLVGATVTENQKNASKRHLRVLVYKRSGFIPPYMYGEKLPEEEIVFDSVLDTGRSAPMKLASLSEFIP</sequence>
<dbReference type="Gene3D" id="3.80.10.10">
    <property type="entry name" value="Ribonuclease Inhibitor"/>
    <property type="match status" value="1"/>
</dbReference>
<keyword evidence="2" id="KW-1185">Reference proteome</keyword>
<dbReference type="InterPro" id="IPR032675">
    <property type="entry name" value="LRR_dom_sf"/>
</dbReference>
<evidence type="ECO:0000313" key="2">
    <source>
        <dbReference type="Proteomes" id="UP000235672"/>
    </source>
</evidence>
<proteinExistence type="predicted"/>
<name>A0A2J6PS89_9HELO</name>
<gene>
    <name evidence="1" type="ORF">NA56DRAFT_304709</name>
</gene>
<organism evidence="1 2">
    <name type="scientific">Hyaloscypha hepaticicola</name>
    <dbReference type="NCBI Taxonomy" id="2082293"/>
    <lineage>
        <taxon>Eukaryota</taxon>
        <taxon>Fungi</taxon>
        <taxon>Dikarya</taxon>
        <taxon>Ascomycota</taxon>
        <taxon>Pezizomycotina</taxon>
        <taxon>Leotiomycetes</taxon>
        <taxon>Helotiales</taxon>
        <taxon>Hyaloscyphaceae</taxon>
        <taxon>Hyaloscypha</taxon>
    </lineage>
</organism>
<evidence type="ECO:0008006" key="3">
    <source>
        <dbReference type="Google" id="ProtNLM"/>
    </source>
</evidence>
<evidence type="ECO:0000313" key="1">
    <source>
        <dbReference type="EMBL" id="PMD16897.1"/>
    </source>
</evidence>
<protein>
    <recommendedName>
        <fullName evidence="3">F-box domain-containing protein</fullName>
    </recommendedName>
</protein>
<dbReference type="Proteomes" id="UP000235672">
    <property type="component" value="Unassembled WGS sequence"/>
</dbReference>
<dbReference type="EMBL" id="KZ613503">
    <property type="protein sequence ID" value="PMD16897.1"/>
    <property type="molecule type" value="Genomic_DNA"/>
</dbReference>
<dbReference type="STRING" id="1745343.A0A2J6PS89"/>
<reference evidence="1 2" key="1">
    <citation type="submission" date="2016-05" db="EMBL/GenBank/DDBJ databases">
        <title>A degradative enzymes factory behind the ericoid mycorrhizal symbiosis.</title>
        <authorList>
            <consortium name="DOE Joint Genome Institute"/>
            <person name="Martino E."/>
            <person name="Morin E."/>
            <person name="Grelet G."/>
            <person name="Kuo A."/>
            <person name="Kohler A."/>
            <person name="Daghino S."/>
            <person name="Barry K."/>
            <person name="Choi C."/>
            <person name="Cichocki N."/>
            <person name="Clum A."/>
            <person name="Copeland A."/>
            <person name="Hainaut M."/>
            <person name="Haridas S."/>
            <person name="Labutti K."/>
            <person name="Lindquist E."/>
            <person name="Lipzen A."/>
            <person name="Khouja H.-R."/>
            <person name="Murat C."/>
            <person name="Ohm R."/>
            <person name="Olson A."/>
            <person name="Spatafora J."/>
            <person name="Veneault-Fourrey C."/>
            <person name="Henrissat B."/>
            <person name="Grigoriev I."/>
            <person name="Martin F."/>
            <person name="Perotto S."/>
        </authorList>
    </citation>
    <scope>NUCLEOTIDE SEQUENCE [LARGE SCALE GENOMIC DNA]</scope>
    <source>
        <strain evidence="1 2">UAMH 7357</strain>
    </source>
</reference>
<dbReference type="AlphaFoldDB" id="A0A2J6PS89"/>
<dbReference type="SUPFAM" id="SSF52047">
    <property type="entry name" value="RNI-like"/>
    <property type="match status" value="1"/>
</dbReference>
<accession>A0A2J6PS89</accession>